<dbReference type="Gene3D" id="3.40.50.300">
    <property type="entry name" value="P-loop containing nucleotide triphosphate hydrolases"/>
    <property type="match status" value="1"/>
</dbReference>
<proteinExistence type="predicted"/>
<dbReference type="Proteomes" id="UP000887578">
    <property type="component" value="Unplaced"/>
</dbReference>
<organism evidence="1 2">
    <name type="scientific">Panagrolaimus davidi</name>
    <dbReference type="NCBI Taxonomy" id="227884"/>
    <lineage>
        <taxon>Eukaryota</taxon>
        <taxon>Metazoa</taxon>
        <taxon>Ecdysozoa</taxon>
        <taxon>Nematoda</taxon>
        <taxon>Chromadorea</taxon>
        <taxon>Rhabditida</taxon>
        <taxon>Tylenchina</taxon>
        <taxon>Panagrolaimomorpha</taxon>
        <taxon>Panagrolaimoidea</taxon>
        <taxon>Panagrolaimidae</taxon>
        <taxon>Panagrolaimus</taxon>
    </lineage>
</organism>
<dbReference type="InterPro" id="IPR027417">
    <property type="entry name" value="P-loop_NTPase"/>
</dbReference>
<dbReference type="WBParaSite" id="PDA_v2.g1285.t1">
    <property type="protein sequence ID" value="PDA_v2.g1285.t1"/>
    <property type="gene ID" value="PDA_v2.g1285"/>
</dbReference>
<evidence type="ECO:0000313" key="1">
    <source>
        <dbReference type="Proteomes" id="UP000887578"/>
    </source>
</evidence>
<protein>
    <submittedName>
        <fullName evidence="2">Uncharacterized protein</fullName>
    </submittedName>
</protein>
<dbReference type="AlphaFoldDB" id="A0A914P4P1"/>
<name>A0A914P4P1_9BILA</name>
<accession>A0A914P4P1</accession>
<sequence length="139" mass="16139">MVIVLCESDPDVYRTYRGFTQVAEKTGVSVYNIQSRGTQYVQKRKVCDILIASPIIVSDLIDKDEINVSRVRFIFADCADKLFKAFGLPSTTKLIHYLGQQNNAVRILGCEHIYESRRQFYYDSCRESPIELRVERKFE</sequence>
<keyword evidence="1" id="KW-1185">Reference proteome</keyword>
<reference evidence="2" key="1">
    <citation type="submission" date="2022-11" db="UniProtKB">
        <authorList>
            <consortium name="WormBaseParasite"/>
        </authorList>
    </citation>
    <scope>IDENTIFICATION</scope>
</reference>
<evidence type="ECO:0000313" key="2">
    <source>
        <dbReference type="WBParaSite" id="PDA_v2.g1285.t1"/>
    </source>
</evidence>